<evidence type="ECO:0000259" key="7">
    <source>
        <dbReference type="Pfam" id="PF13480"/>
    </source>
</evidence>
<evidence type="ECO:0000256" key="5">
    <source>
        <dbReference type="ARBA" id="ARBA00023315"/>
    </source>
</evidence>
<dbReference type="InterPro" id="IPR038740">
    <property type="entry name" value="BioF2-like_GNAT_dom"/>
</dbReference>
<protein>
    <submittedName>
        <fullName evidence="8">Peptidoglycan bridge formation glycyltransferase FemA/FemB family protein</fullName>
    </submittedName>
</protein>
<dbReference type="PANTHER" id="PTHR36174">
    <property type="entry name" value="LIPID II:GLYCINE GLYCYLTRANSFERASE"/>
    <property type="match status" value="1"/>
</dbReference>
<dbReference type="InterPro" id="IPR016181">
    <property type="entry name" value="Acyl_CoA_acyltransferase"/>
</dbReference>
<feature type="domain" description="BioF2-like acetyltransferase" evidence="7">
    <location>
        <begin position="155"/>
        <end position="284"/>
    </location>
</feature>
<dbReference type="EMBL" id="DSKY01000022">
    <property type="protein sequence ID" value="HDY60063.1"/>
    <property type="molecule type" value="Genomic_DNA"/>
</dbReference>
<evidence type="ECO:0000256" key="2">
    <source>
        <dbReference type="ARBA" id="ARBA00022679"/>
    </source>
</evidence>
<dbReference type="GO" id="GO:0071555">
    <property type="term" value="P:cell wall organization"/>
    <property type="evidence" value="ECO:0007669"/>
    <property type="project" value="UniProtKB-KW"/>
</dbReference>
<dbReference type="InterPro" id="IPR050644">
    <property type="entry name" value="PG_Glycine_Bridge_Synth"/>
</dbReference>
<accession>A0A7V1EIZ0</accession>
<dbReference type="AlphaFoldDB" id="A0A7V1EIZ0"/>
<name>A0A7V1EIZ0_UNCW3</name>
<sequence>MVIIKTFSPLEEKRWDEFIGNHNEGTIFHTSHWSRVIQKTYSFEPQFFINANGDIKFGFPFFLIKDKIKGNRLICLPFTDECLPLFASELNSEEKNNIISAVIGLIEEKGIKQIEIRGFNNEFLRNANFKDFNYYRKFTLDLSKGLDLLWKGFKQKSIRYPIKKAQDYGVRIVHSIAGEDMSVFYKLNLLTRKKHGVLPQPYNFFLNIYEEIIKKNLGFISIAYYKSIPIATSIFFVYNKIVHYKYNASIIDYLRYQPNHLILWSVIQWAVENGYRILDMGRTSPDNKGLMSFKRHWGAIETELHYYYYPDVQGVGAIQENSLKYKIASSIFKKLPLPILQVMGNKFYKYLG</sequence>
<keyword evidence="5" id="KW-0012">Acyltransferase</keyword>
<dbReference type="Gene3D" id="3.40.630.30">
    <property type="match status" value="1"/>
</dbReference>
<evidence type="ECO:0000256" key="3">
    <source>
        <dbReference type="ARBA" id="ARBA00022960"/>
    </source>
</evidence>
<evidence type="ECO:0000313" key="8">
    <source>
        <dbReference type="EMBL" id="HDY60063.1"/>
    </source>
</evidence>
<reference evidence="8" key="1">
    <citation type="journal article" date="2020" name="mSystems">
        <title>Genome- and Community-Level Interaction Insights into Carbon Utilization and Element Cycling Functions of Hydrothermarchaeota in Hydrothermal Sediment.</title>
        <authorList>
            <person name="Zhou Z."/>
            <person name="Liu Y."/>
            <person name="Xu W."/>
            <person name="Pan J."/>
            <person name="Luo Z.H."/>
            <person name="Li M."/>
        </authorList>
    </citation>
    <scope>NUCLEOTIDE SEQUENCE [LARGE SCALE GENOMIC DNA]</scope>
    <source>
        <strain evidence="8">SpSt-258</strain>
    </source>
</reference>
<comment type="similarity">
    <text evidence="1">Belongs to the FemABX family.</text>
</comment>
<dbReference type="InterPro" id="IPR003447">
    <property type="entry name" value="FEMABX"/>
</dbReference>
<dbReference type="PANTHER" id="PTHR36174:SF1">
    <property type="entry name" value="LIPID II:GLYCINE GLYCYLTRANSFERASE"/>
    <property type="match status" value="1"/>
</dbReference>
<dbReference type="GO" id="GO:0009252">
    <property type="term" value="P:peptidoglycan biosynthetic process"/>
    <property type="evidence" value="ECO:0007669"/>
    <property type="project" value="UniProtKB-KW"/>
</dbReference>
<evidence type="ECO:0000256" key="4">
    <source>
        <dbReference type="ARBA" id="ARBA00022984"/>
    </source>
</evidence>
<comment type="caution">
    <text evidence="8">The sequence shown here is derived from an EMBL/GenBank/DDBJ whole genome shotgun (WGS) entry which is preliminary data.</text>
</comment>
<evidence type="ECO:0000256" key="1">
    <source>
        <dbReference type="ARBA" id="ARBA00009943"/>
    </source>
</evidence>
<dbReference type="GO" id="GO:0008360">
    <property type="term" value="P:regulation of cell shape"/>
    <property type="evidence" value="ECO:0007669"/>
    <property type="project" value="UniProtKB-KW"/>
</dbReference>
<dbReference type="GO" id="GO:0016755">
    <property type="term" value="F:aminoacyltransferase activity"/>
    <property type="evidence" value="ECO:0007669"/>
    <property type="project" value="InterPro"/>
</dbReference>
<dbReference type="Pfam" id="PF13480">
    <property type="entry name" value="Acetyltransf_6"/>
    <property type="match status" value="1"/>
</dbReference>
<gene>
    <name evidence="8" type="ORF">ENP86_11060</name>
</gene>
<keyword evidence="4" id="KW-0573">Peptidoglycan synthesis</keyword>
<organism evidence="8">
    <name type="scientific">candidate division WOR-3 bacterium</name>
    <dbReference type="NCBI Taxonomy" id="2052148"/>
    <lineage>
        <taxon>Bacteria</taxon>
        <taxon>Bacteria division WOR-3</taxon>
    </lineage>
</organism>
<evidence type="ECO:0000256" key="6">
    <source>
        <dbReference type="ARBA" id="ARBA00023316"/>
    </source>
</evidence>
<proteinExistence type="inferred from homology"/>
<dbReference type="PROSITE" id="PS51191">
    <property type="entry name" value="FEMABX"/>
    <property type="match status" value="1"/>
</dbReference>
<dbReference type="SUPFAM" id="SSF55729">
    <property type="entry name" value="Acyl-CoA N-acyltransferases (Nat)"/>
    <property type="match status" value="1"/>
</dbReference>
<keyword evidence="2 8" id="KW-0808">Transferase</keyword>
<keyword evidence="3" id="KW-0133">Cell shape</keyword>
<keyword evidence="6" id="KW-0961">Cell wall biogenesis/degradation</keyword>